<accession>A0A1I9SF24</accession>
<sequence length="204" mass="22882">MRLPDPFTHPQYNGLGFDKATLIDNDPVIRDELPNGKVNEVKTATQYWGLNISYPVMFPDEYAVLSSAILEYKRTRGYLDVILPHYESYRVRGDANNCRIAAGQKGSTLVITNTNSLSGEPKPGDLFQLTTHPKVYKITSFKNVAGVWTLNLYPDLLLTTNGSERPRFNGILFQTKLMNGDSFSEEITVDGVYDGVNLVLRESL</sequence>
<proteinExistence type="predicted"/>
<evidence type="ECO:0000259" key="1">
    <source>
        <dbReference type="Pfam" id="PF21424"/>
    </source>
</evidence>
<dbReference type="EMBL" id="KX845404">
    <property type="protein sequence ID" value="AOZ65451.1"/>
    <property type="molecule type" value="Genomic_DNA"/>
</dbReference>
<evidence type="ECO:0000259" key="3">
    <source>
        <dbReference type="Pfam" id="PF21430"/>
    </source>
</evidence>
<evidence type="ECO:0000259" key="2">
    <source>
        <dbReference type="Pfam" id="PF21425"/>
    </source>
</evidence>
<evidence type="ECO:0000313" key="4">
    <source>
        <dbReference type="EMBL" id="AOZ65451.1"/>
    </source>
</evidence>
<dbReference type="Gene3D" id="3.30.200.190">
    <property type="match status" value="1"/>
</dbReference>
<reference evidence="4" key="1">
    <citation type="submission" date="2017-01" db="EMBL/GenBank/DDBJ databases">
        <title>Complete Genome Sequence of two Novel Multi-drug resistant Klebsiella pneumoniae Phage vB_Kpn_IME260.</title>
        <authorList>
            <person name="Xing S."/>
            <person name="Pan X."/>
            <person name="Sun Q."/>
            <person name="Pei G."/>
            <person name="Mi Z."/>
            <person name="An X."/>
            <person name="Tong Y."/>
        </authorList>
    </citation>
    <scope>NUCLEOTIDE SEQUENCE [LARGE SCALE GENOMIC DNA]</scope>
</reference>
<dbReference type="InterPro" id="IPR048417">
    <property type="entry name" value="DTP-pb9_A-dom_N"/>
</dbReference>
<organism evidence="4 5">
    <name type="scientific">Klebsiella phage vB_Kpn_IME260</name>
    <dbReference type="NCBI Taxonomy" id="1912318"/>
    <lineage>
        <taxon>Viruses</taxon>
        <taxon>Duplodnaviria</taxon>
        <taxon>Heunggongvirae</taxon>
        <taxon>Uroviricota</taxon>
        <taxon>Caudoviricetes</taxon>
        <taxon>Demerecviridae</taxon>
        <taxon>Sugarlandvirus</taxon>
        <taxon>Sugarlandvirus IME260</taxon>
    </lineage>
</organism>
<keyword evidence="5" id="KW-1185">Reference proteome</keyword>
<feature type="domain" description="Distal tail protein pb9 A" evidence="2">
    <location>
        <begin position="3"/>
        <end position="86"/>
    </location>
</feature>
<evidence type="ECO:0000313" key="5">
    <source>
        <dbReference type="Proteomes" id="UP000225617"/>
    </source>
</evidence>
<dbReference type="GeneID" id="40073128"/>
<dbReference type="InterPro" id="IPR048415">
    <property type="entry name" value="DTP-pb9_B-dom"/>
</dbReference>
<name>A0A1I9SF24_9CAUD</name>
<protein>
    <recommendedName>
        <fullName evidence="6">Distal tail protein</fullName>
    </recommendedName>
</protein>
<dbReference type="KEGG" id="vg:40073128"/>
<dbReference type="OrthoDB" id="14232at10239"/>
<dbReference type="Pfam" id="PF21424">
    <property type="entry name" value="DTP-pb9_A-dom_C"/>
    <property type="match status" value="1"/>
</dbReference>
<feature type="domain" description="Distal tail protein pb9 A" evidence="1">
    <location>
        <begin position="173"/>
        <end position="204"/>
    </location>
</feature>
<evidence type="ECO:0008006" key="6">
    <source>
        <dbReference type="Google" id="ProtNLM"/>
    </source>
</evidence>
<dbReference type="Proteomes" id="UP000225617">
    <property type="component" value="Segment"/>
</dbReference>
<dbReference type="RefSeq" id="YP_009597497.1">
    <property type="nucleotide sequence ID" value="NC_041899.1"/>
</dbReference>
<dbReference type="InterPro" id="IPR048416">
    <property type="entry name" value="DTP-pb9_A-dom_C"/>
</dbReference>
<dbReference type="Pfam" id="PF21425">
    <property type="entry name" value="DTP-pb9_A-dom_N"/>
    <property type="match status" value="1"/>
</dbReference>
<feature type="domain" description="Distal tail protein pb9 B" evidence="3">
    <location>
        <begin position="87"/>
        <end position="171"/>
    </location>
</feature>
<dbReference type="Gene3D" id="2.40.30.290">
    <property type="match status" value="1"/>
</dbReference>
<dbReference type="Pfam" id="PF21430">
    <property type="entry name" value="DTP-pb9_B-dom"/>
    <property type="match status" value="1"/>
</dbReference>